<sequence>MLVFITWQQTSNCRSLSSFVILAGKHCFLMATAFDDETYGQRWQVETVTSMLKRNLGTALTAHSDARRNQEMMLMVLTHNLAIIYIRGGFLQSIPGTFYSQWRVGVNLPARIALRLCKFV</sequence>
<accession>A0A517YPE0</accession>
<dbReference type="GO" id="GO:0003677">
    <property type="term" value="F:DNA binding"/>
    <property type="evidence" value="ECO:0007669"/>
    <property type="project" value="InterPro"/>
</dbReference>
<dbReference type="Proteomes" id="UP000317369">
    <property type="component" value="Chromosome"/>
</dbReference>
<evidence type="ECO:0000259" key="1">
    <source>
        <dbReference type="Pfam" id="PF01609"/>
    </source>
</evidence>
<name>A0A517YPE0_9BACT</name>
<protein>
    <recommendedName>
        <fullName evidence="1">Transposase IS4-like domain-containing protein</fullName>
    </recommendedName>
</protein>
<dbReference type="EMBL" id="CP036425">
    <property type="protein sequence ID" value="QDU32087.1"/>
    <property type="molecule type" value="Genomic_DNA"/>
</dbReference>
<evidence type="ECO:0000313" key="3">
    <source>
        <dbReference type="Proteomes" id="UP000317369"/>
    </source>
</evidence>
<reference evidence="2 3" key="1">
    <citation type="submission" date="2019-02" db="EMBL/GenBank/DDBJ databases">
        <title>Deep-cultivation of Planctomycetes and their phenomic and genomic characterization uncovers novel biology.</title>
        <authorList>
            <person name="Wiegand S."/>
            <person name="Jogler M."/>
            <person name="Boedeker C."/>
            <person name="Pinto D."/>
            <person name="Vollmers J."/>
            <person name="Rivas-Marin E."/>
            <person name="Kohn T."/>
            <person name="Peeters S.H."/>
            <person name="Heuer A."/>
            <person name="Rast P."/>
            <person name="Oberbeckmann S."/>
            <person name="Bunk B."/>
            <person name="Jeske O."/>
            <person name="Meyerdierks A."/>
            <person name="Storesund J.E."/>
            <person name="Kallscheuer N."/>
            <person name="Luecker S."/>
            <person name="Lage O.M."/>
            <person name="Pohl T."/>
            <person name="Merkel B.J."/>
            <person name="Hornburger P."/>
            <person name="Mueller R.-W."/>
            <person name="Bruemmer F."/>
            <person name="Labrenz M."/>
            <person name="Spormann A.M."/>
            <person name="Op den Camp H."/>
            <person name="Overmann J."/>
            <person name="Amann R."/>
            <person name="Jetten M.S.M."/>
            <person name="Mascher T."/>
            <person name="Medema M.H."/>
            <person name="Devos D.P."/>
            <person name="Kaster A.-K."/>
            <person name="Ovreas L."/>
            <person name="Rohde M."/>
            <person name="Galperin M.Y."/>
            <person name="Jogler C."/>
        </authorList>
    </citation>
    <scope>NUCLEOTIDE SEQUENCE [LARGE SCALE GENOMIC DNA]</scope>
    <source>
        <strain evidence="2 3">KS4</strain>
    </source>
</reference>
<dbReference type="Pfam" id="PF01609">
    <property type="entry name" value="DDE_Tnp_1"/>
    <property type="match status" value="1"/>
</dbReference>
<evidence type="ECO:0000313" key="2">
    <source>
        <dbReference type="EMBL" id="QDU32087.1"/>
    </source>
</evidence>
<feature type="domain" description="Transposase IS4-like" evidence="1">
    <location>
        <begin position="35"/>
        <end position="81"/>
    </location>
</feature>
<organism evidence="2 3">
    <name type="scientific">Poriferisphaera corsica</name>
    <dbReference type="NCBI Taxonomy" id="2528020"/>
    <lineage>
        <taxon>Bacteria</taxon>
        <taxon>Pseudomonadati</taxon>
        <taxon>Planctomycetota</taxon>
        <taxon>Phycisphaerae</taxon>
        <taxon>Phycisphaerales</taxon>
        <taxon>Phycisphaeraceae</taxon>
        <taxon>Poriferisphaera</taxon>
    </lineage>
</organism>
<dbReference type="GO" id="GO:0004803">
    <property type="term" value="F:transposase activity"/>
    <property type="evidence" value="ECO:0007669"/>
    <property type="project" value="InterPro"/>
</dbReference>
<keyword evidence="3" id="KW-1185">Reference proteome</keyword>
<gene>
    <name evidence="2" type="ORF">KS4_01160</name>
</gene>
<dbReference type="KEGG" id="pcor:KS4_01160"/>
<dbReference type="GO" id="GO:0006313">
    <property type="term" value="P:DNA transposition"/>
    <property type="evidence" value="ECO:0007669"/>
    <property type="project" value="InterPro"/>
</dbReference>
<dbReference type="InterPro" id="IPR002559">
    <property type="entry name" value="Transposase_11"/>
</dbReference>
<proteinExistence type="predicted"/>
<dbReference type="AlphaFoldDB" id="A0A517YPE0"/>